<dbReference type="InterPro" id="IPR036397">
    <property type="entry name" value="RNaseH_sf"/>
</dbReference>
<evidence type="ECO:0000256" key="5">
    <source>
        <dbReference type="ARBA" id="ARBA00012180"/>
    </source>
</evidence>
<feature type="binding site" evidence="11">
    <location>
        <position position="47"/>
    </location>
    <ligand>
        <name>Mg(2+)</name>
        <dbReference type="ChEBI" id="CHEBI:18420"/>
        <label>1</label>
    </ligand>
</feature>
<feature type="binding site" evidence="11">
    <location>
        <position position="9"/>
    </location>
    <ligand>
        <name>Mg(2+)</name>
        <dbReference type="ChEBI" id="CHEBI:18420"/>
        <label>1</label>
    </ligand>
</feature>
<comment type="similarity">
    <text evidence="3 11">Belongs to the RNase H family.</text>
</comment>
<dbReference type="GO" id="GO:0004523">
    <property type="term" value="F:RNA-DNA hybrid ribonuclease activity"/>
    <property type="evidence" value="ECO:0007669"/>
    <property type="project" value="UniProtKB-UniRule"/>
</dbReference>
<proteinExistence type="inferred from homology"/>
<comment type="catalytic activity">
    <reaction evidence="1 11">
        <text>Endonucleolytic cleavage to 5'-phosphomonoester.</text>
        <dbReference type="EC" id="3.1.26.4"/>
    </reaction>
</comment>
<name>A0A968G7P8_9SPIO</name>
<dbReference type="GO" id="GO:0003676">
    <property type="term" value="F:nucleic acid binding"/>
    <property type="evidence" value="ECO:0007669"/>
    <property type="project" value="InterPro"/>
</dbReference>
<evidence type="ECO:0000256" key="10">
    <source>
        <dbReference type="ARBA" id="ARBA00022842"/>
    </source>
</evidence>
<evidence type="ECO:0000313" key="14">
    <source>
        <dbReference type="Proteomes" id="UP000711995"/>
    </source>
</evidence>
<dbReference type="NCBIfam" id="NF001236">
    <property type="entry name" value="PRK00203.1"/>
    <property type="match status" value="1"/>
</dbReference>
<dbReference type="InterPro" id="IPR050092">
    <property type="entry name" value="RNase_H"/>
</dbReference>
<comment type="subunit">
    <text evidence="4 11">Monomer.</text>
</comment>
<dbReference type="RefSeq" id="WP_167700833.1">
    <property type="nucleotide sequence ID" value="NZ_CP118174.1"/>
</dbReference>
<dbReference type="HAMAP" id="MF_00042">
    <property type="entry name" value="RNase_H"/>
    <property type="match status" value="1"/>
</dbReference>
<feature type="domain" description="RNase H type-1" evidence="12">
    <location>
        <begin position="1"/>
        <end position="144"/>
    </location>
</feature>
<organism evidence="13 14">
    <name type="scientific">Entomospira entomophila</name>
    <dbReference type="NCBI Taxonomy" id="2719988"/>
    <lineage>
        <taxon>Bacteria</taxon>
        <taxon>Pseudomonadati</taxon>
        <taxon>Spirochaetota</taxon>
        <taxon>Spirochaetia</taxon>
        <taxon>Spirochaetales</taxon>
        <taxon>Spirochaetaceae</taxon>
        <taxon>Entomospira</taxon>
    </lineage>
</organism>
<evidence type="ECO:0000259" key="12">
    <source>
        <dbReference type="PROSITE" id="PS50879"/>
    </source>
</evidence>
<evidence type="ECO:0000256" key="8">
    <source>
        <dbReference type="ARBA" id="ARBA00022759"/>
    </source>
</evidence>
<evidence type="ECO:0000256" key="7">
    <source>
        <dbReference type="ARBA" id="ARBA00022723"/>
    </source>
</evidence>
<keyword evidence="9 11" id="KW-0378">Hydrolase</keyword>
<dbReference type="GO" id="GO:0005737">
    <property type="term" value="C:cytoplasm"/>
    <property type="evidence" value="ECO:0007669"/>
    <property type="project" value="UniProtKB-SubCell"/>
</dbReference>
<dbReference type="AlphaFoldDB" id="A0A968G7P8"/>
<feature type="binding site" evidence="11">
    <location>
        <position position="9"/>
    </location>
    <ligand>
        <name>Mg(2+)</name>
        <dbReference type="ChEBI" id="CHEBI:18420"/>
        <label>2</label>
    </ligand>
</feature>
<dbReference type="InterPro" id="IPR012337">
    <property type="entry name" value="RNaseH-like_sf"/>
</dbReference>
<evidence type="ECO:0000313" key="13">
    <source>
        <dbReference type="EMBL" id="NIZ40137.1"/>
    </source>
</evidence>
<dbReference type="SUPFAM" id="SSF53098">
    <property type="entry name" value="Ribonuclease H-like"/>
    <property type="match status" value="1"/>
</dbReference>
<dbReference type="GO" id="GO:0043137">
    <property type="term" value="P:DNA replication, removal of RNA primer"/>
    <property type="evidence" value="ECO:0007669"/>
    <property type="project" value="TreeGrafter"/>
</dbReference>
<gene>
    <name evidence="11 13" type="primary">rnhA</name>
    <name evidence="13" type="ORF">HCT14_01210</name>
</gene>
<feature type="binding site" evidence="11">
    <location>
        <position position="136"/>
    </location>
    <ligand>
        <name>Mg(2+)</name>
        <dbReference type="ChEBI" id="CHEBI:18420"/>
        <label>2</label>
    </ligand>
</feature>
<evidence type="ECO:0000256" key="11">
    <source>
        <dbReference type="HAMAP-Rule" id="MF_00042"/>
    </source>
</evidence>
<keyword evidence="11" id="KW-0963">Cytoplasm</keyword>
<comment type="function">
    <text evidence="2 11">Endonuclease that specifically degrades the RNA of RNA-DNA hybrids.</text>
</comment>
<comment type="subcellular location">
    <subcellularLocation>
        <location evidence="11">Cytoplasm</location>
    </subcellularLocation>
</comment>
<comment type="caution">
    <text evidence="13">The sequence shown here is derived from an EMBL/GenBank/DDBJ whole genome shotgun (WGS) entry which is preliminary data.</text>
</comment>
<keyword evidence="6 11" id="KW-0540">Nuclease</keyword>
<dbReference type="Gene3D" id="3.30.420.10">
    <property type="entry name" value="Ribonuclease H-like superfamily/Ribonuclease H"/>
    <property type="match status" value="1"/>
</dbReference>
<dbReference type="PROSITE" id="PS50879">
    <property type="entry name" value="RNASE_H_1"/>
    <property type="match status" value="1"/>
</dbReference>
<dbReference type="InterPro" id="IPR002156">
    <property type="entry name" value="RNaseH_domain"/>
</dbReference>
<evidence type="ECO:0000256" key="2">
    <source>
        <dbReference type="ARBA" id="ARBA00004065"/>
    </source>
</evidence>
<dbReference type="EMBL" id="JAATLJ010000001">
    <property type="protein sequence ID" value="NIZ40137.1"/>
    <property type="molecule type" value="Genomic_DNA"/>
</dbReference>
<evidence type="ECO:0000256" key="6">
    <source>
        <dbReference type="ARBA" id="ARBA00022722"/>
    </source>
</evidence>
<reference evidence="13 14" key="1">
    <citation type="submission" date="2020-03" db="EMBL/GenBank/DDBJ databases">
        <title>Spirochaetal bacteria isolated from arthropods constitute a novel genus Entomospira genus novum within the order Spirochaetales.</title>
        <authorList>
            <person name="Grana-Miraglia L."/>
            <person name="Sikutova S."/>
            <person name="Fingerle V."/>
            <person name="Sing A."/>
            <person name="Castillo-Ramirez S."/>
            <person name="Margos G."/>
            <person name="Rudolf I."/>
        </authorList>
    </citation>
    <scope>NUCLEOTIDE SEQUENCE [LARGE SCALE GENOMIC DNA]</scope>
    <source>
        <strain evidence="13 14">BR193</strain>
    </source>
</reference>
<keyword evidence="8 11" id="KW-0255">Endonuclease</keyword>
<evidence type="ECO:0000256" key="9">
    <source>
        <dbReference type="ARBA" id="ARBA00022801"/>
    </source>
</evidence>
<sequence>MTSIQVYSDGACSGNPGSGGWGAVILYPNDYVELSGGEQATTNNRMELLGAIEALTHIQNRDRSLPITITTDSQYVKNGITLWIQNWKKNGWKTSTKSPVKNQDLWQRLDLLNHQLKPEWRWIKGHAGHQYNERCDILAVNARDQVI</sequence>
<dbReference type="FunFam" id="3.30.420.10:FF:000089">
    <property type="entry name" value="Ribonuclease H"/>
    <property type="match status" value="1"/>
</dbReference>
<dbReference type="Proteomes" id="UP000711995">
    <property type="component" value="Unassembled WGS sequence"/>
</dbReference>
<dbReference type="PANTHER" id="PTHR10642">
    <property type="entry name" value="RIBONUCLEASE H1"/>
    <property type="match status" value="1"/>
</dbReference>
<accession>A0A968G7P8</accession>
<dbReference type="Pfam" id="PF00075">
    <property type="entry name" value="RNase_H"/>
    <property type="match status" value="1"/>
</dbReference>
<keyword evidence="7 11" id="KW-0479">Metal-binding</keyword>
<dbReference type="InterPro" id="IPR022892">
    <property type="entry name" value="RNaseHI"/>
</dbReference>
<feature type="binding site" evidence="11">
    <location>
        <position position="72"/>
    </location>
    <ligand>
        <name>Mg(2+)</name>
        <dbReference type="ChEBI" id="CHEBI:18420"/>
        <label>1</label>
    </ligand>
</feature>
<evidence type="ECO:0000256" key="1">
    <source>
        <dbReference type="ARBA" id="ARBA00000077"/>
    </source>
</evidence>
<protein>
    <recommendedName>
        <fullName evidence="5 11">Ribonuclease H</fullName>
        <shortName evidence="11">RNase H</shortName>
        <ecNumber evidence="5 11">3.1.26.4</ecNumber>
    </recommendedName>
</protein>
<dbReference type="GO" id="GO:0000287">
    <property type="term" value="F:magnesium ion binding"/>
    <property type="evidence" value="ECO:0007669"/>
    <property type="project" value="UniProtKB-UniRule"/>
</dbReference>
<evidence type="ECO:0000256" key="3">
    <source>
        <dbReference type="ARBA" id="ARBA00005300"/>
    </source>
</evidence>
<keyword evidence="10 11" id="KW-0460">Magnesium</keyword>
<keyword evidence="14" id="KW-1185">Reference proteome</keyword>
<dbReference type="EC" id="3.1.26.4" evidence="5 11"/>
<comment type="cofactor">
    <cofactor evidence="11">
        <name>Mg(2+)</name>
        <dbReference type="ChEBI" id="CHEBI:18420"/>
    </cofactor>
    <text evidence="11">Binds 1 Mg(2+) ion per subunit. May bind a second metal ion at a regulatory site, or after substrate binding.</text>
</comment>
<dbReference type="CDD" id="cd09278">
    <property type="entry name" value="RNase_HI_prokaryote_like"/>
    <property type="match status" value="1"/>
</dbReference>
<dbReference type="PANTHER" id="PTHR10642:SF26">
    <property type="entry name" value="RIBONUCLEASE H1"/>
    <property type="match status" value="1"/>
</dbReference>
<evidence type="ECO:0000256" key="4">
    <source>
        <dbReference type="ARBA" id="ARBA00011245"/>
    </source>
</evidence>